<feature type="region of interest" description="Disordered" evidence="1">
    <location>
        <begin position="1352"/>
        <end position="1374"/>
    </location>
</feature>
<gene>
    <name evidence="2" type="ORF">LCGC14_0478210</name>
</gene>
<accession>A0A0F9UX83</accession>
<evidence type="ECO:0000256" key="1">
    <source>
        <dbReference type="SAM" id="MobiDB-lite"/>
    </source>
</evidence>
<feature type="region of interest" description="Disordered" evidence="1">
    <location>
        <begin position="1"/>
        <end position="25"/>
    </location>
</feature>
<feature type="region of interest" description="Disordered" evidence="1">
    <location>
        <begin position="736"/>
        <end position="757"/>
    </location>
</feature>
<feature type="compositionally biased region" description="Basic and acidic residues" evidence="1">
    <location>
        <begin position="743"/>
        <end position="753"/>
    </location>
</feature>
<reference evidence="2" key="1">
    <citation type="journal article" date="2015" name="Nature">
        <title>Complex archaea that bridge the gap between prokaryotes and eukaryotes.</title>
        <authorList>
            <person name="Spang A."/>
            <person name="Saw J.H."/>
            <person name="Jorgensen S.L."/>
            <person name="Zaremba-Niedzwiedzka K."/>
            <person name="Martijn J."/>
            <person name="Lind A.E."/>
            <person name="van Eijk R."/>
            <person name="Schleper C."/>
            <person name="Guy L."/>
            <person name="Ettema T.J."/>
        </authorList>
    </citation>
    <scope>NUCLEOTIDE SEQUENCE</scope>
</reference>
<protein>
    <recommendedName>
        <fullName evidence="3">Large polyvalent protein associated domain-containing protein</fullName>
    </recommendedName>
</protein>
<organism evidence="2">
    <name type="scientific">marine sediment metagenome</name>
    <dbReference type="NCBI Taxonomy" id="412755"/>
    <lineage>
        <taxon>unclassified sequences</taxon>
        <taxon>metagenomes</taxon>
        <taxon>ecological metagenomes</taxon>
    </lineage>
</organism>
<name>A0A0F9UX83_9ZZZZ</name>
<comment type="caution">
    <text evidence="2">The sequence shown here is derived from an EMBL/GenBank/DDBJ whole genome shotgun (WGS) entry which is preliminary data.</text>
</comment>
<evidence type="ECO:0008006" key="3">
    <source>
        <dbReference type="Google" id="ProtNLM"/>
    </source>
</evidence>
<sequence>MDWTDTGFNPLRDEEEERRVPWRDPRTGEMLELRFTGTPSTGDRERLIEEARARKSREVEDVDPGTAFVRGAGEKAKAGIEWAMDAPVLKPISEALRKPGVSTAARMLIPGYAGVEAATGLVAGAGAALGTMWDQGVEGFDPDIVKEEAGEGIHTALEMVAPIDVAAIGLTGGAGIAAKLARSARGLQGARVLGRLGQAADVSEGLFGGGQFLGGLEEGNLAEMGVGLARAAGGAAGAAWIPDVPSPKQLGTEVVEEFLPERIPETPSDVPDLPGGETMNRGPFDVSESWGSETGAVEFGGKRPPEPVKLDPLPEDPNALIDLWGGGEGSSHFSRSAERAGSYPGTPRHVQITRAQFDEFHAEATKQGLPATDDVFLPNDIVKQSVEDPSAQPRVWEGEGGEDVQAILKELEVEEFLPPARTGSEQITEGGLEGSYQEGVVPVQKGVQGVQEGVQPPAVPGRPGEVGPLEEILPPELAPVKAELDEVTAAFKTAVESNDTAQMQPLANRMSELNDEIAGGLDTAKQGAIDVEAKVIDDVEPYDQVPDDIARVEADADAAILEADALAPIKNLRLRQVTADSGRLDLALDKGTTSPDMIEQMLKDQFPEHSIEVAPMKAGLGWGKEVDLHHVTFWKNGRLDYKAAERAQELLGGKLLREAPGMEAAKPPVRSEEPPIKPPAKPALEAVVPTAKGQSFNEFMQEKFGDKRTTGKERAIARAEYKAGGEAKKLRQMAEDAGIPPERLQEELNKGPEEPEAQNIRVDEWIKNPVRSNFEKIHPGLAAKFDDYFSLAEEPAMRNIAELYNLKRGLNKSQRKEAISTLVELDRHPERNLDDLRFDDPQVEAAVRQVRMMVDKTWDDAVKGGVRKADDRPRKNYFPRKFAEGWEDEALQSPKLTENWEDIDPHLEKPRLTGRSDYRRDWDVLDEYFIGGYRRISEVQTFGKGLKELRDLLKTLPVDPMTSKFVRMNARRVLGREPEGLGGKVLGTARHTEALADLGLAPFYQPIQYVNVGLHAGFGRSVRGLTNFMTHYGDETYRALRSGALTPNISQEVIGAYGGKSTFYPRAVENFMYGIPTTDKFTRIPANTAGRLLVQDALESKWYQTRYAKWSAGKDLKGLGFDVSKIKDTPEWHEKVGKALSDKALYRTGAMEVPGWFSSPAGKLGSQYTRFMYRHSIMIGNLFKEAAQGNVLPLTRFLTVSMPIIQGASEFLIPLREGLREAIKQSFGEDPYDLEKIKWEALGDENAWDDEVTWGAILRNKRIPMSHPYKRALQNFAMYGGIGLYQMIVERIFRGGSIEEKGAQWLGPVIGTGMEAVGSIAADVERATEGEWPRHTPRVGLQQIPVGGYQAANRLFPPEEQGRGTRGERRRRAR</sequence>
<proteinExistence type="predicted"/>
<dbReference type="EMBL" id="LAZR01000516">
    <property type="protein sequence ID" value="KKN65776.1"/>
    <property type="molecule type" value="Genomic_DNA"/>
</dbReference>
<evidence type="ECO:0000313" key="2">
    <source>
        <dbReference type="EMBL" id="KKN65776.1"/>
    </source>
</evidence>